<comment type="subcellular location">
    <subcellularLocation>
        <location evidence="1">Membrane</location>
        <topology evidence="1">Multi-pass membrane protein</topology>
    </subcellularLocation>
</comment>
<evidence type="ECO:0000256" key="4">
    <source>
        <dbReference type="ARBA" id="ARBA00022989"/>
    </source>
</evidence>
<feature type="domain" description="ResB-like" evidence="7">
    <location>
        <begin position="67"/>
        <end position="529"/>
    </location>
</feature>
<feature type="transmembrane region" description="Helical" evidence="6">
    <location>
        <begin position="69"/>
        <end position="87"/>
    </location>
</feature>
<keyword evidence="3" id="KW-0201">Cytochrome c-type biogenesis</keyword>
<feature type="transmembrane region" description="Helical" evidence="6">
    <location>
        <begin position="125"/>
        <end position="147"/>
    </location>
</feature>
<dbReference type="PANTHER" id="PTHR31566:SF0">
    <property type="entry name" value="CYTOCHROME C BIOGENESIS PROTEIN CCS1, CHLOROPLASTIC"/>
    <property type="match status" value="1"/>
</dbReference>
<proteinExistence type="predicted"/>
<dbReference type="AlphaFoldDB" id="A0A927BUY2"/>
<protein>
    <submittedName>
        <fullName evidence="8">Cytochrome c biogenesis protein ResB</fullName>
    </submittedName>
</protein>
<sequence>MFQNTKCECGHQNHVGTVLCESCGKPLMQETLVTDEPLEMRYDGVARRSQKANPNLIDRIWNFFSSVKIAVYLIVITFVGASLGTIYPQESTFISGDFSTYYEDNYGTPGKIYQALGLSHTYESWWFITLLVMIGTSLVICSLDRVLPLYRALKKQQIRKHLSFIKRQRVAYEAVVDQPGAFVDRLAEQLKRKRYRVHKDKDGLALLAEKNRFSRWGPYINHIGLIVFLLAVLARGVPAWHMDSYITAPHGEAVPIPDTNYYLKNEQFTVDYYADDELPEALKGTMRAKKYETQAVLYACTASCDDPAAEPELTELKRHDILVNHPLEYEGMSIYQFDFDDTPKLKAVRPVLVDKQTGERYGPFELSMTEPETSYALGPYTLELRQQFMEFAIGDDGNPTTLSREPNAPAFFFLLKGPGLDEAGETYLYFPREVDKLRFSQDRINGDIADRFEIIVGTMENVELTEPTSFLNVRVDKAMPYVWVGAGISMLGLVLGFYWQHRRVWLRFDADRLSLGAHTNKNWYGMRGDVASAMQHAGITVEPKSLDNGGKNL</sequence>
<name>A0A927BUY2_9BACL</name>
<evidence type="ECO:0000256" key="1">
    <source>
        <dbReference type="ARBA" id="ARBA00004141"/>
    </source>
</evidence>
<keyword evidence="5 6" id="KW-0472">Membrane</keyword>
<keyword evidence="4 6" id="KW-1133">Transmembrane helix</keyword>
<evidence type="ECO:0000256" key="3">
    <source>
        <dbReference type="ARBA" id="ARBA00022748"/>
    </source>
</evidence>
<dbReference type="InterPro" id="IPR007816">
    <property type="entry name" value="ResB-like_domain"/>
</dbReference>
<dbReference type="Proteomes" id="UP000621560">
    <property type="component" value="Unassembled WGS sequence"/>
</dbReference>
<evidence type="ECO:0000256" key="5">
    <source>
        <dbReference type="ARBA" id="ARBA00023136"/>
    </source>
</evidence>
<accession>A0A927BUY2</accession>
<dbReference type="GO" id="GO:0016020">
    <property type="term" value="C:membrane"/>
    <property type="evidence" value="ECO:0007669"/>
    <property type="project" value="UniProtKB-SubCell"/>
</dbReference>
<dbReference type="Pfam" id="PF05140">
    <property type="entry name" value="ResB"/>
    <property type="match status" value="1"/>
</dbReference>
<evidence type="ECO:0000256" key="6">
    <source>
        <dbReference type="SAM" id="Phobius"/>
    </source>
</evidence>
<feature type="transmembrane region" description="Helical" evidence="6">
    <location>
        <begin position="219"/>
        <end position="240"/>
    </location>
</feature>
<dbReference type="GO" id="GO:0017004">
    <property type="term" value="P:cytochrome complex assembly"/>
    <property type="evidence" value="ECO:0007669"/>
    <property type="project" value="UniProtKB-KW"/>
</dbReference>
<organism evidence="8 9">
    <name type="scientific">Paenibacillus sabuli</name>
    <dbReference type="NCBI Taxonomy" id="2772509"/>
    <lineage>
        <taxon>Bacteria</taxon>
        <taxon>Bacillati</taxon>
        <taxon>Bacillota</taxon>
        <taxon>Bacilli</taxon>
        <taxon>Bacillales</taxon>
        <taxon>Paenibacillaceae</taxon>
        <taxon>Paenibacillus</taxon>
    </lineage>
</organism>
<comment type="caution">
    <text evidence="8">The sequence shown here is derived from an EMBL/GenBank/DDBJ whole genome shotgun (WGS) entry which is preliminary data.</text>
</comment>
<keyword evidence="9" id="KW-1185">Reference proteome</keyword>
<dbReference type="EMBL" id="JACXIZ010000027">
    <property type="protein sequence ID" value="MBD2846802.1"/>
    <property type="molecule type" value="Genomic_DNA"/>
</dbReference>
<evidence type="ECO:0000313" key="9">
    <source>
        <dbReference type="Proteomes" id="UP000621560"/>
    </source>
</evidence>
<evidence type="ECO:0000313" key="8">
    <source>
        <dbReference type="EMBL" id="MBD2846802.1"/>
    </source>
</evidence>
<dbReference type="InterPro" id="IPR023494">
    <property type="entry name" value="Cyt_c_bgen_Ccs1/CcsB/ResB"/>
</dbReference>
<evidence type="ECO:0000259" key="7">
    <source>
        <dbReference type="Pfam" id="PF05140"/>
    </source>
</evidence>
<dbReference type="RefSeq" id="WP_190919508.1">
    <property type="nucleotide sequence ID" value="NZ_JACXIZ010000027.1"/>
</dbReference>
<keyword evidence="2 6" id="KW-0812">Transmembrane</keyword>
<evidence type="ECO:0000256" key="2">
    <source>
        <dbReference type="ARBA" id="ARBA00022692"/>
    </source>
</evidence>
<feature type="transmembrane region" description="Helical" evidence="6">
    <location>
        <begin position="478"/>
        <end position="499"/>
    </location>
</feature>
<reference evidence="8" key="1">
    <citation type="submission" date="2020-09" db="EMBL/GenBank/DDBJ databases">
        <title>A novel bacterium of genus Paenibacillus, isolated from South China Sea.</title>
        <authorList>
            <person name="Huang H."/>
            <person name="Mo K."/>
            <person name="Hu Y."/>
        </authorList>
    </citation>
    <scope>NUCLEOTIDE SEQUENCE</scope>
    <source>
        <strain evidence="8">IB182496</strain>
    </source>
</reference>
<gene>
    <name evidence="8" type="ORF">IDH44_16520</name>
</gene>
<dbReference type="PANTHER" id="PTHR31566">
    <property type="entry name" value="CYTOCHROME C BIOGENESIS PROTEIN CCS1, CHLOROPLASTIC"/>
    <property type="match status" value="1"/>
</dbReference>